<protein>
    <recommendedName>
        <fullName evidence="3">Type II toxin-antitoxin system PemK/MazF family toxin</fullName>
    </recommendedName>
</protein>
<gene>
    <name evidence="1" type="ORF">DL239_20650</name>
</gene>
<organism evidence="1 2">
    <name type="scientific">Parasedimentitalea denitrificans</name>
    <dbReference type="NCBI Taxonomy" id="2211118"/>
    <lineage>
        <taxon>Bacteria</taxon>
        <taxon>Pseudomonadati</taxon>
        <taxon>Pseudomonadota</taxon>
        <taxon>Alphaproteobacteria</taxon>
        <taxon>Rhodobacterales</taxon>
        <taxon>Paracoccaceae</taxon>
        <taxon>Parasedimentitalea</taxon>
    </lineage>
</organism>
<sequence length="179" mass="20463">MLDTYFPDPKHTAEWQDHLTWGDIVSFRFPLQDDAEAGVEPKKRPCLVIDRHQIGALPFVTLAFGTSADHKTTRGYGVDITRPARVIAAGLHRPTRFICYRKVSVSLKHNGFVCNRTTESPVFGSLSGPEFERMNQVRARLQAEADIAADHRERRRLYGRRKAKPPTFTVEYKRSKRLA</sequence>
<proteinExistence type="predicted"/>
<comment type="caution">
    <text evidence="1">The sequence shown here is derived from an EMBL/GenBank/DDBJ whole genome shotgun (WGS) entry which is preliminary data.</text>
</comment>
<name>A0ABX0WDQ2_9RHOB</name>
<dbReference type="EMBL" id="QHLQ01000038">
    <property type="protein sequence ID" value="NIZ63378.1"/>
    <property type="molecule type" value="Genomic_DNA"/>
</dbReference>
<evidence type="ECO:0000313" key="2">
    <source>
        <dbReference type="Proteomes" id="UP001429564"/>
    </source>
</evidence>
<keyword evidence="2" id="KW-1185">Reference proteome</keyword>
<reference evidence="1 2" key="1">
    <citation type="submission" date="2018-05" db="EMBL/GenBank/DDBJ databases">
        <authorList>
            <person name="Zhang Y.-J."/>
        </authorList>
    </citation>
    <scope>NUCLEOTIDE SEQUENCE [LARGE SCALE GENOMIC DNA]</scope>
    <source>
        <strain evidence="1 2">CY04</strain>
    </source>
</reference>
<accession>A0ABX0WDQ2</accession>
<evidence type="ECO:0000313" key="1">
    <source>
        <dbReference type="EMBL" id="NIZ63378.1"/>
    </source>
</evidence>
<dbReference type="RefSeq" id="WP_167685968.1">
    <property type="nucleotide sequence ID" value="NZ_QHLQ01000038.1"/>
</dbReference>
<evidence type="ECO:0008006" key="3">
    <source>
        <dbReference type="Google" id="ProtNLM"/>
    </source>
</evidence>
<dbReference type="Proteomes" id="UP001429564">
    <property type="component" value="Unassembled WGS sequence"/>
</dbReference>